<gene>
    <name evidence="2" type="ORF">R1sor_003001</name>
</gene>
<reference evidence="2 3" key="1">
    <citation type="submission" date="2024-09" db="EMBL/GenBank/DDBJ databases">
        <title>Chromosome-scale assembly of Riccia sorocarpa.</title>
        <authorList>
            <person name="Paukszto L."/>
        </authorList>
    </citation>
    <scope>NUCLEOTIDE SEQUENCE [LARGE SCALE GENOMIC DNA]</scope>
    <source>
        <strain evidence="2">LP-2024</strain>
        <tissue evidence="2">Aerial parts of the thallus</tissue>
    </source>
</reference>
<proteinExistence type="predicted"/>
<feature type="compositionally biased region" description="Basic and acidic residues" evidence="1">
    <location>
        <begin position="23"/>
        <end position="32"/>
    </location>
</feature>
<dbReference type="AlphaFoldDB" id="A0ABD3H6H0"/>
<dbReference type="EMBL" id="JBJQOH010000006">
    <property type="protein sequence ID" value="KAL3684979.1"/>
    <property type="molecule type" value="Genomic_DNA"/>
</dbReference>
<protein>
    <submittedName>
        <fullName evidence="2">Uncharacterized protein</fullName>
    </submittedName>
</protein>
<organism evidence="2 3">
    <name type="scientific">Riccia sorocarpa</name>
    <dbReference type="NCBI Taxonomy" id="122646"/>
    <lineage>
        <taxon>Eukaryota</taxon>
        <taxon>Viridiplantae</taxon>
        <taxon>Streptophyta</taxon>
        <taxon>Embryophyta</taxon>
        <taxon>Marchantiophyta</taxon>
        <taxon>Marchantiopsida</taxon>
        <taxon>Marchantiidae</taxon>
        <taxon>Marchantiales</taxon>
        <taxon>Ricciaceae</taxon>
        <taxon>Riccia</taxon>
    </lineage>
</organism>
<evidence type="ECO:0000256" key="1">
    <source>
        <dbReference type="SAM" id="MobiDB-lite"/>
    </source>
</evidence>
<feature type="region of interest" description="Disordered" evidence="1">
    <location>
        <begin position="1"/>
        <end position="32"/>
    </location>
</feature>
<evidence type="ECO:0000313" key="3">
    <source>
        <dbReference type="Proteomes" id="UP001633002"/>
    </source>
</evidence>
<evidence type="ECO:0000313" key="2">
    <source>
        <dbReference type="EMBL" id="KAL3684979.1"/>
    </source>
</evidence>
<dbReference type="Proteomes" id="UP001633002">
    <property type="component" value="Unassembled WGS sequence"/>
</dbReference>
<accession>A0ABD3H6H0</accession>
<keyword evidence="3" id="KW-1185">Reference proteome</keyword>
<feature type="compositionally biased region" description="Basic residues" evidence="1">
    <location>
        <begin position="1"/>
        <end position="10"/>
    </location>
</feature>
<name>A0ABD3H6H0_9MARC</name>
<sequence>MGKIQAHRNLLKPQPGEQVQLADAKHRPEQEAEAVRAEAGNSLVKTLSKPQVSTDAMLTNADNVEDLIESVNESPTSGGKDFNKSAVVLRSVLEAK</sequence>
<comment type="caution">
    <text evidence="2">The sequence shown here is derived from an EMBL/GenBank/DDBJ whole genome shotgun (WGS) entry which is preliminary data.</text>
</comment>